<reference evidence="2 3" key="1">
    <citation type="journal article" date="2016" name="Mol. Biol. Evol.">
        <title>Genome-Wide Survey of Gut Fungi (Harpellales) Reveals the First Horizontally Transferred Ubiquitin Gene from a Mosquito Host.</title>
        <authorList>
            <person name="Wang Y."/>
            <person name="White M.M."/>
            <person name="Kvist S."/>
            <person name="Moncalvo J.M."/>
        </authorList>
    </citation>
    <scope>NUCLEOTIDE SEQUENCE [LARGE SCALE GENOMIC DNA]</scope>
    <source>
        <strain evidence="2 3">ALG-7-W6</strain>
    </source>
</reference>
<name>A0A1R0GZJ3_9FUNG</name>
<keyword evidence="1" id="KW-0812">Transmembrane</keyword>
<keyword evidence="3" id="KW-1185">Reference proteome</keyword>
<feature type="transmembrane region" description="Helical" evidence="1">
    <location>
        <begin position="61"/>
        <end position="84"/>
    </location>
</feature>
<gene>
    <name evidence="2" type="ORF">AYI68_g3550</name>
</gene>
<sequence length="372" mass="40712">MDSGYPLDVNGCIIGCPDIGPVPTTSCQQGYRYAITPFACTQCPYYTCIQDTSYNNPARSIGLASIVAFSFSFICFGLIVFFNYRSKMSKRNLSKAVMLNSDAILSKSDSLYGSKLVDLIDSRPINHASLDLRNSILHQANQAGPGFRTYLTNNINQNGALSTRSILSSDSGINYDDKASRMGISGIFSTHGPITVKALHNGKLVDSKLSLSRRSARDSGSIPHIISIDDFNTRKKLNSPISDNFAYDHEKALKRFSSQSSIFTEDSFRVVISDPHSASLAHCPKIIRINSSSTPVNMDHKQTHSTEQIQSFSIAVGTTASKLSSFKSQDNLGFNPDEVIDIEPVQISALKANENHIIMPFRTAPPNPHKSS</sequence>
<comment type="caution">
    <text evidence="2">The sequence shown here is derived from an EMBL/GenBank/DDBJ whole genome shotgun (WGS) entry which is preliminary data.</text>
</comment>
<dbReference type="EMBL" id="LSSL01001642">
    <property type="protein sequence ID" value="OLY82333.1"/>
    <property type="molecule type" value="Genomic_DNA"/>
</dbReference>
<dbReference type="OrthoDB" id="5550138at2759"/>
<evidence type="ECO:0000313" key="3">
    <source>
        <dbReference type="Proteomes" id="UP000187455"/>
    </source>
</evidence>
<evidence type="ECO:0000256" key="1">
    <source>
        <dbReference type="SAM" id="Phobius"/>
    </source>
</evidence>
<proteinExistence type="predicted"/>
<keyword evidence="1" id="KW-0472">Membrane</keyword>
<dbReference type="AlphaFoldDB" id="A0A1R0GZJ3"/>
<keyword evidence="1" id="KW-1133">Transmembrane helix</keyword>
<protein>
    <submittedName>
        <fullName evidence="2">Uncharacterized protein</fullName>
    </submittedName>
</protein>
<organism evidence="2 3">
    <name type="scientific">Smittium mucronatum</name>
    <dbReference type="NCBI Taxonomy" id="133383"/>
    <lineage>
        <taxon>Eukaryota</taxon>
        <taxon>Fungi</taxon>
        <taxon>Fungi incertae sedis</taxon>
        <taxon>Zoopagomycota</taxon>
        <taxon>Kickxellomycotina</taxon>
        <taxon>Harpellomycetes</taxon>
        <taxon>Harpellales</taxon>
        <taxon>Legeriomycetaceae</taxon>
        <taxon>Smittium</taxon>
    </lineage>
</organism>
<evidence type="ECO:0000313" key="2">
    <source>
        <dbReference type="EMBL" id="OLY82333.1"/>
    </source>
</evidence>
<accession>A0A1R0GZJ3</accession>
<dbReference type="Proteomes" id="UP000187455">
    <property type="component" value="Unassembled WGS sequence"/>
</dbReference>